<keyword evidence="2" id="KW-1133">Transmembrane helix</keyword>
<gene>
    <name evidence="4" type="ORF">DIURU_000184</name>
</gene>
<dbReference type="Proteomes" id="UP000449547">
    <property type="component" value="Unassembled WGS sequence"/>
</dbReference>
<dbReference type="InterPro" id="IPR002123">
    <property type="entry name" value="Plipid/glycerol_acylTrfase"/>
</dbReference>
<evidence type="ECO:0000313" key="4">
    <source>
        <dbReference type="EMBL" id="KAA8908395.1"/>
    </source>
</evidence>
<dbReference type="PANTHER" id="PTHR31605:SF2">
    <property type="entry name" value="GLYCEROL-3-PHOSPHATE O-ACYLTRANSFERASE 2"/>
    <property type="match status" value="1"/>
</dbReference>
<evidence type="ECO:0000313" key="5">
    <source>
        <dbReference type="Proteomes" id="UP000449547"/>
    </source>
</evidence>
<dbReference type="Pfam" id="PF01553">
    <property type="entry name" value="Acyltransferase"/>
    <property type="match status" value="1"/>
</dbReference>
<organism evidence="4 5">
    <name type="scientific">Diutina rugosa</name>
    <name type="common">Yeast</name>
    <name type="synonym">Candida rugosa</name>
    <dbReference type="NCBI Taxonomy" id="5481"/>
    <lineage>
        <taxon>Eukaryota</taxon>
        <taxon>Fungi</taxon>
        <taxon>Dikarya</taxon>
        <taxon>Ascomycota</taxon>
        <taxon>Saccharomycotina</taxon>
        <taxon>Pichiomycetes</taxon>
        <taxon>Debaryomycetaceae</taxon>
        <taxon>Diutina</taxon>
    </lineage>
</organism>
<dbReference type="VEuPathDB" id="FungiDB:DIURU_000184"/>
<reference evidence="4 5" key="1">
    <citation type="submission" date="2019-07" db="EMBL/GenBank/DDBJ databases">
        <title>Genome assembly of two rare yeast pathogens: Diutina rugosa and Trichomonascus ciferrii.</title>
        <authorList>
            <person name="Mixao V."/>
            <person name="Saus E."/>
            <person name="Hansen A."/>
            <person name="Lass-Flor C."/>
            <person name="Gabaldon T."/>
        </authorList>
    </citation>
    <scope>NUCLEOTIDE SEQUENCE [LARGE SCALE GENOMIC DNA]</scope>
    <source>
        <strain evidence="4 5">CBS 613</strain>
    </source>
</reference>
<keyword evidence="5" id="KW-1185">Reference proteome</keyword>
<dbReference type="EMBL" id="SWFT01000008">
    <property type="protein sequence ID" value="KAA8908395.1"/>
    <property type="molecule type" value="Genomic_DNA"/>
</dbReference>
<comment type="caution">
    <text evidence="4">The sequence shown here is derived from an EMBL/GenBank/DDBJ whole genome shotgun (WGS) entry which is preliminary data.</text>
</comment>
<evidence type="ECO:0000259" key="3">
    <source>
        <dbReference type="SMART" id="SM00563"/>
    </source>
</evidence>
<dbReference type="AlphaFoldDB" id="A0A642V0V2"/>
<dbReference type="SUPFAM" id="SSF69593">
    <property type="entry name" value="Glycerol-3-phosphate (1)-acyltransferase"/>
    <property type="match status" value="2"/>
</dbReference>
<dbReference type="CDD" id="cd07992">
    <property type="entry name" value="LPLAT_AAK14816-like"/>
    <property type="match status" value="1"/>
</dbReference>
<dbReference type="SMART" id="SM00563">
    <property type="entry name" value="PlsC"/>
    <property type="match status" value="1"/>
</dbReference>
<feature type="transmembrane region" description="Helical" evidence="2">
    <location>
        <begin position="506"/>
        <end position="525"/>
    </location>
</feature>
<dbReference type="PANTHER" id="PTHR31605">
    <property type="entry name" value="GLYCEROL-3-PHOSPHATE O-ACYLTRANSFERASE 1"/>
    <property type="match status" value="1"/>
</dbReference>
<accession>A0A642V0V2</accession>
<keyword evidence="2" id="KW-0472">Membrane</keyword>
<dbReference type="GO" id="GO:0004366">
    <property type="term" value="F:glycerol-3-phosphate O-acyltransferase activity"/>
    <property type="evidence" value="ECO:0007669"/>
    <property type="project" value="TreeGrafter"/>
</dbReference>
<feature type="transmembrane region" description="Helical" evidence="2">
    <location>
        <begin position="14"/>
        <end position="35"/>
    </location>
</feature>
<feature type="transmembrane region" description="Helical" evidence="2">
    <location>
        <begin position="420"/>
        <end position="440"/>
    </location>
</feature>
<proteinExistence type="predicted"/>
<evidence type="ECO:0000256" key="1">
    <source>
        <dbReference type="SAM" id="MobiDB-lite"/>
    </source>
</evidence>
<sequence length="699" mass="77904">MYPEPTVSELFRELIGLVVYELLNLFFWSIVVTYLREFRVRGSFNVPKDGPVIFVIAPHHSQFFDGAVVMTTIRETGRRPAFIIANKSYQLKFIGGLAKLMQAIPVERAQDVMKPQSGKIRVDPHDPYKLIGEGTKFTHDVEVKGLIGLPGGSGTASVESIEDDTHLTLRKPFTNSNPKLQAKADLLLAEGTSYKAAPHIDNHQVFENVFKHLAQGKTLGIFPEGGSHDRPDLLPLKPGVAIMALGTVATQLQAGITNPKPVKIVPMGLNYFHAHKFRSRAVVEFGTPITVTKEMAEDYILNSRDTTSKLLSQITYAMKEVVVACKDYDTLVALQAARRLFTSAQRESIPLPLVMEMNRRLIRGYEEHADEPDVIKLKRDVIAYNKRLMRLGLHDHQVESLTETNKIATLANLIGRFIKFFTFASLCMPGTIMFAPVFILGKIISQRKARQALAASTVKIKANDVIATWKVLVALGVAPILYVFYSVIGCYIISLYHIEPLASCPTVVQFVVCYAFALLITYSSLRFGEVGVDYYKSLAPLFISLVSSSFGTKIITNLQRDRRNLSDQVQSFVAKYGPDMFDDFDQFYREYNGVSDYEVVAKPRPSPSDTSLRTHLTGSANAFGLDNLSDVQIWSNPAPKDDDSDDVDEASTPEAASVTGKDHHHQLANGGDGDDEESNLRRRINKHHDMITNSMTYYS</sequence>
<evidence type="ECO:0000256" key="2">
    <source>
        <dbReference type="SAM" id="Phobius"/>
    </source>
</evidence>
<dbReference type="GO" id="GO:0008654">
    <property type="term" value="P:phospholipid biosynthetic process"/>
    <property type="evidence" value="ECO:0007669"/>
    <property type="project" value="TreeGrafter"/>
</dbReference>
<protein>
    <recommendedName>
        <fullName evidence="3">Phospholipid/glycerol acyltransferase domain-containing protein</fullName>
    </recommendedName>
</protein>
<dbReference type="InterPro" id="IPR052744">
    <property type="entry name" value="GPAT/DAPAT"/>
</dbReference>
<feature type="region of interest" description="Disordered" evidence="1">
    <location>
        <begin position="634"/>
        <end position="680"/>
    </location>
</feature>
<dbReference type="GeneID" id="54778837"/>
<feature type="transmembrane region" description="Helical" evidence="2">
    <location>
        <begin position="471"/>
        <end position="494"/>
    </location>
</feature>
<dbReference type="RefSeq" id="XP_034014995.1">
    <property type="nucleotide sequence ID" value="XM_034154427.1"/>
</dbReference>
<feature type="compositionally biased region" description="Acidic residues" evidence="1">
    <location>
        <begin position="642"/>
        <end position="651"/>
    </location>
</feature>
<dbReference type="OrthoDB" id="2427554at2759"/>
<keyword evidence="2" id="KW-0812">Transmembrane</keyword>
<feature type="domain" description="Phospholipid/glycerol acyltransferase" evidence="3">
    <location>
        <begin position="53"/>
        <end position="272"/>
    </location>
</feature>
<dbReference type="GO" id="GO:0016287">
    <property type="term" value="F:glycerone-phosphate O-acyltransferase activity"/>
    <property type="evidence" value="ECO:0007669"/>
    <property type="project" value="TreeGrafter"/>
</dbReference>
<name>A0A642V0V2_DIURU</name>
<dbReference type="OMA" id="RSRQTCF"/>